<feature type="coiled-coil region" evidence="1">
    <location>
        <begin position="89"/>
        <end position="130"/>
    </location>
</feature>
<reference evidence="3 4" key="1">
    <citation type="submission" date="2014-06" db="EMBL/GenBank/DDBJ databases">
        <title>Evolutionary Origins and Diversification of the Mycorrhizal Mutualists.</title>
        <authorList>
            <consortium name="DOE Joint Genome Institute"/>
            <consortium name="Mycorrhizal Genomics Consortium"/>
            <person name="Kohler A."/>
            <person name="Kuo A."/>
            <person name="Nagy L.G."/>
            <person name="Floudas D."/>
            <person name="Copeland A."/>
            <person name="Barry K.W."/>
            <person name="Cichocki N."/>
            <person name="Veneault-Fourrey C."/>
            <person name="LaButti K."/>
            <person name="Lindquist E.A."/>
            <person name="Lipzen A."/>
            <person name="Lundell T."/>
            <person name="Morin E."/>
            <person name="Murat C."/>
            <person name="Riley R."/>
            <person name="Ohm R."/>
            <person name="Sun H."/>
            <person name="Tunlid A."/>
            <person name="Henrissat B."/>
            <person name="Grigoriev I.V."/>
            <person name="Hibbett D.S."/>
            <person name="Martin F."/>
        </authorList>
    </citation>
    <scope>NUCLEOTIDE SEQUENCE [LARGE SCALE GENOMIC DNA]</scope>
    <source>
        <strain evidence="3 4">SS14</strain>
    </source>
</reference>
<organism evidence="3 4">
    <name type="scientific">Sphaerobolus stellatus (strain SS14)</name>
    <dbReference type="NCBI Taxonomy" id="990650"/>
    <lineage>
        <taxon>Eukaryota</taxon>
        <taxon>Fungi</taxon>
        <taxon>Dikarya</taxon>
        <taxon>Basidiomycota</taxon>
        <taxon>Agaricomycotina</taxon>
        <taxon>Agaricomycetes</taxon>
        <taxon>Phallomycetidae</taxon>
        <taxon>Geastrales</taxon>
        <taxon>Sphaerobolaceae</taxon>
        <taxon>Sphaerobolus</taxon>
    </lineage>
</organism>
<keyword evidence="1" id="KW-0175">Coiled coil</keyword>
<dbReference type="Proteomes" id="UP000054279">
    <property type="component" value="Unassembled WGS sequence"/>
</dbReference>
<accession>A0A0C9TH74</accession>
<dbReference type="HOGENOM" id="CLU_037356_0_0_1"/>
<evidence type="ECO:0000313" key="3">
    <source>
        <dbReference type="EMBL" id="KIJ28838.1"/>
    </source>
</evidence>
<name>A0A0C9TH74_SPHS4</name>
<dbReference type="AlphaFoldDB" id="A0A0C9TH74"/>
<evidence type="ECO:0000313" key="4">
    <source>
        <dbReference type="Proteomes" id="UP000054279"/>
    </source>
</evidence>
<dbReference type="EMBL" id="KN837296">
    <property type="protein sequence ID" value="KIJ28838.1"/>
    <property type="molecule type" value="Genomic_DNA"/>
</dbReference>
<evidence type="ECO:0000256" key="2">
    <source>
        <dbReference type="SAM" id="MobiDB-lite"/>
    </source>
</evidence>
<keyword evidence="4" id="KW-1185">Reference proteome</keyword>
<protein>
    <submittedName>
        <fullName evidence="3">Uncharacterized protein</fullName>
    </submittedName>
</protein>
<feature type="region of interest" description="Disordered" evidence="2">
    <location>
        <begin position="352"/>
        <end position="373"/>
    </location>
</feature>
<sequence length="373" mass="42011">MSHASSSGNAADLLSRFHDQQAKRDENRIEVGTVFGACFIYHPKGCERCSTYLEHLLADIEQRPAKFSFSKDEILDGLHEAWPHVSSYITDLNEEQVTLENELFQEKADNHQLRDDVDDLKEKIQELEARLLSLQPSTTASERSLALTSPADNSPAVGYFLKEDIDVVAWLNKIIVDNSQPAFMNCMKIVFGSRLTFEMVFNGFNSNSLKPEYQQMCWITDSSTPIWLGSQITKGTKSKSQTTESVKIPQGSEFLALILKHCSLSREQTYEHIIPYMERDEEKRPMIAAAMERARLSAHVPTAVQTGESSQQRLDTDLDSYNQVRELVLPYDEAPPSGTPDVEMDVRAVAGTSSTLHNESTMHVDPELEDLYG</sequence>
<proteinExistence type="predicted"/>
<evidence type="ECO:0000256" key="1">
    <source>
        <dbReference type="SAM" id="Coils"/>
    </source>
</evidence>
<gene>
    <name evidence="3" type="ORF">M422DRAFT_269796</name>
</gene>